<protein>
    <submittedName>
        <fullName evidence="1">Uncharacterized protein</fullName>
    </submittedName>
</protein>
<organism evidence="1 2">
    <name type="scientific">Trichococcus pasteurii</name>
    <dbReference type="NCBI Taxonomy" id="43064"/>
    <lineage>
        <taxon>Bacteria</taxon>
        <taxon>Bacillati</taxon>
        <taxon>Bacillota</taxon>
        <taxon>Bacilli</taxon>
        <taxon>Lactobacillales</taxon>
        <taxon>Carnobacteriaceae</taxon>
        <taxon>Trichococcus</taxon>
    </lineage>
</organism>
<evidence type="ECO:0000313" key="1">
    <source>
        <dbReference type="EMBL" id="SLM50954.1"/>
    </source>
</evidence>
<gene>
    <name evidence="1" type="ORF">TPAS_627</name>
</gene>
<evidence type="ECO:0000313" key="2">
    <source>
        <dbReference type="Proteomes" id="UP000195985"/>
    </source>
</evidence>
<proteinExistence type="predicted"/>
<keyword evidence="2" id="KW-1185">Reference proteome</keyword>
<dbReference type="EMBL" id="FWEY01000002">
    <property type="protein sequence ID" value="SLM50954.1"/>
    <property type="molecule type" value="Genomic_DNA"/>
</dbReference>
<dbReference type="Proteomes" id="UP000195985">
    <property type="component" value="Unassembled WGS sequence"/>
</dbReference>
<dbReference type="STRING" id="43064.SAMN04488086_12056"/>
<sequence>MPQQKPIIVLVQLHPEQEFHPVTHSALPPLQPICTIKTPTVEISFFDGIDPHVVQVIMRGIEPR</sequence>
<reference evidence="2" key="1">
    <citation type="submission" date="2016-04" db="EMBL/GenBank/DDBJ databases">
        <authorList>
            <person name="Strepis N."/>
        </authorList>
    </citation>
    <scope>NUCLEOTIDE SEQUENCE [LARGE SCALE GENOMIC DNA]</scope>
</reference>
<dbReference type="RefSeq" id="WP_086941848.1">
    <property type="nucleotide sequence ID" value="NZ_FONM01000020.1"/>
</dbReference>
<dbReference type="AlphaFoldDB" id="A0A1W1ID50"/>
<dbReference type="OrthoDB" id="2736337at2"/>
<name>A0A1W1ID50_9LACT</name>
<accession>A0A1W1ID50</accession>